<dbReference type="AlphaFoldDB" id="A0A0U2W6R4"/>
<dbReference type="OrthoDB" id="2880387at2"/>
<evidence type="ECO:0000313" key="1">
    <source>
        <dbReference type="EMBL" id="ALS22126.1"/>
    </source>
</evidence>
<reference evidence="1 2" key="2">
    <citation type="journal article" date="2016" name="Genome Announc.">
        <title>Complete Genome Sequences of Two Interactive Moderate Thermophiles, Paenibacillus napthalenovorans 32O-Y and Paenibacillus sp. 32O-W.</title>
        <authorList>
            <person name="Butler R.R.III."/>
            <person name="Wang J."/>
            <person name="Stark B.C."/>
            <person name="Pombert J.F."/>
        </authorList>
    </citation>
    <scope>NUCLEOTIDE SEQUENCE [LARGE SCALE GENOMIC DNA]</scope>
    <source>
        <strain evidence="1 2">32O-Y</strain>
    </source>
</reference>
<dbReference type="EMBL" id="CP013652">
    <property type="protein sequence ID" value="ALS22126.1"/>
    <property type="molecule type" value="Genomic_DNA"/>
</dbReference>
<proteinExistence type="predicted"/>
<accession>A0A0U2W6R4</accession>
<evidence type="ECO:0000313" key="2">
    <source>
        <dbReference type="Proteomes" id="UP000061660"/>
    </source>
</evidence>
<keyword evidence="2" id="KW-1185">Reference proteome</keyword>
<gene>
    <name evidence="1" type="ORF">IJ22_17520</name>
</gene>
<dbReference type="KEGG" id="pnp:IJ22_17520"/>
<dbReference type="PATRIC" id="fig|162209.4.peg.1856"/>
<dbReference type="STRING" id="162209.IJ22_17520"/>
<dbReference type="Proteomes" id="UP000061660">
    <property type="component" value="Chromosome"/>
</dbReference>
<name>A0A0U2W6R4_9BACL</name>
<organism evidence="1 2">
    <name type="scientific">Paenibacillus naphthalenovorans</name>
    <dbReference type="NCBI Taxonomy" id="162209"/>
    <lineage>
        <taxon>Bacteria</taxon>
        <taxon>Bacillati</taxon>
        <taxon>Bacillota</taxon>
        <taxon>Bacilli</taxon>
        <taxon>Bacillales</taxon>
        <taxon>Paenibacillaceae</taxon>
        <taxon>Paenibacillus</taxon>
    </lineage>
</organism>
<reference evidence="2" key="1">
    <citation type="submission" date="2015-12" db="EMBL/GenBank/DDBJ databases">
        <title>Complete genome sequences of two moderately thermophilic Paenibacillus species.</title>
        <authorList>
            <person name="Butler R.III."/>
            <person name="Wang J."/>
            <person name="Stark B.C."/>
            <person name="Pombert J.-F."/>
        </authorList>
    </citation>
    <scope>NUCLEOTIDE SEQUENCE [LARGE SCALE GENOMIC DNA]</scope>
    <source>
        <strain evidence="2">32O-Y</strain>
    </source>
</reference>
<dbReference type="RefSeq" id="WP_062408449.1">
    <property type="nucleotide sequence ID" value="NZ_CP013652.1"/>
</dbReference>
<sequence>MKFYSTETEILEVPYLDSCVCNKCGDTYTKNKIKDVTSVNAKFVDYGTMYENQIWNFDMCANCLVEIIKTFKYIPTGFMEDYTEASYIKDKQKVFDNWKVTGEWEPYLGYEYEELIGLFDGWYHTAEFINELIEKYYPDKERL</sequence>
<protein>
    <submittedName>
        <fullName evidence="1">Uncharacterized protein</fullName>
    </submittedName>
</protein>